<dbReference type="RefSeq" id="WP_344042250.1">
    <property type="nucleotide sequence ID" value="NZ_BAAAKE010000033.1"/>
</dbReference>
<feature type="compositionally biased region" description="Polar residues" evidence="1">
    <location>
        <begin position="32"/>
        <end position="49"/>
    </location>
</feature>
<gene>
    <name evidence="2" type="ORF">ACFPFM_00460</name>
</gene>
<evidence type="ECO:0000256" key="1">
    <source>
        <dbReference type="SAM" id="MobiDB-lite"/>
    </source>
</evidence>
<reference evidence="3" key="1">
    <citation type="journal article" date="2019" name="Int. J. Syst. Evol. Microbiol.">
        <title>The Global Catalogue of Microorganisms (GCM) 10K type strain sequencing project: providing services to taxonomists for standard genome sequencing and annotation.</title>
        <authorList>
            <consortium name="The Broad Institute Genomics Platform"/>
            <consortium name="The Broad Institute Genome Sequencing Center for Infectious Disease"/>
            <person name="Wu L."/>
            <person name="Ma J."/>
        </authorList>
    </citation>
    <scope>NUCLEOTIDE SEQUENCE [LARGE SCALE GENOMIC DNA]</scope>
    <source>
        <strain evidence="3">KCTC 12848</strain>
    </source>
</reference>
<feature type="compositionally biased region" description="Acidic residues" evidence="1">
    <location>
        <begin position="1"/>
        <end position="18"/>
    </location>
</feature>
<dbReference type="Proteomes" id="UP001595833">
    <property type="component" value="Unassembled WGS sequence"/>
</dbReference>
<organism evidence="2 3">
    <name type="scientific">Saccharothrix xinjiangensis</name>
    <dbReference type="NCBI Taxonomy" id="204798"/>
    <lineage>
        <taxon>Bacteria</taxon>
        <taxon>Bacillati</taxon>
        <taxon>Actinomycetota</taxon>
        <taxon>Actinomycetes</taxon>
        <taxon>Pseudonocardiales</taxon>
        <taxon>Pseudonocardiaceae</taxon>
        <taxon>Saccharothrix</taxon>
    </lineage>
</organism>
<feature type="region of interest" description="Disordered" evidence="1">
    <location>
        <begin position="1"/>
        <end position="60"/>
    </location>
</feature>
<accession>A0ABV9XSJ6</accession>
<comment type="caution">
    <text evidence="2">The sequence shown here is derived from an EMBL/GenBank/DDBJ whole genome shotgun (WGS) entry which is preliminary data.</text>
</comment>
<evidence type="ECO:0000313" key="3">
    <source>
        <dbReference type="Proteomes" id="UP001595833"/>
    </source>
</evidence>
<sequence length="60" mass="6872">MINEELPQDDAAEREDEPSVVPNRRERRGHAQKTNTVQQASGRPNQNNFGGRRVFRRKAG</sequence>
<evidence type="ECO:0000313" key="2">
    <source>
        <dbReference type="EMBL" id="MFC5052217.1"/>
    </source>
</evidence>
<keyword evidence="3" id="KW-1185">Reference proteome</keyword>
<dbReference type="EMBL" id="JBHSJB010000002">
    <property type="protein sequence ID" value="MFC5052217.1"/>
    <property type="molecule type" value="Genomic_DNA"/>
</dbReference>
<protein>
    <submittedName>
        <fullName evidence="2">Uncharacterized protein</fullName>
    </submittedName>
</protein>
<proteinExistence type="predicted"/>
<name>A0ABV9XSJ6_9PSEU</name>